<protein>
    <submittedName>
        <fullName evidence="1">Uncharacterized protein</fullName>
    </submittedName>
</protein>
<name>A0A3N6PDV9_NATCH</name>
<dbReference type="Proteomes" id="UP000282323">
    <property type="component" value="Unassembled WGS sequence"/>
</dbReference>
<organism evidence="1 2">
    <name type="scientific">Natrarchaeobius chitinivorans</name>
    <dbReference type="NCBI Taxonomy" id="1679083"/>
    <lineage>
        <taxon>Archaea</taxon>
        <taxon>Methanobacteriati</taxon>
        <taxon>Methanobacteriota</taxon>
        <taxon>Stenosarchaea group</taxon>
        <taxon>Halobacteria</taxon>
        <taxon>Halobacteriales</taxon>
        <taxon>Natrialbaceae</taxon>
        <taxon>Natrarchaeobius</taxon>
    </lineage>
</organism>
<dbReference type="RefSeq" id="WP_124193894.1">
    <property type="nucleotide sequence ID" value="NZ_REGA01000001.1"/>
</dbReference>
<gene>
    <name evidence="1" type="ORF">EA473_01565</name>
</gene>
<accession>A0A3N6PDV9</accession>
<dbReference type="OrthoDB" id="387395at2157"/>
<sequence length="136" mass="15385">MWNSRPTLEGIDPSVPVVELVVETSVSVSAIVDALDHEFIRNVDHWRLEATTEDPADVTTERSVDRERTTLFEETEFTHVRSRTERLAACIGILEDAVAGDGPKRHLIEEMRAEIEAMRSELPPNSRPVSRYDSNN</sequence>
<evidence type="ECO:0000313" key="2">
    <source>
        <dbReference type="Proteomes" id="UP000282323"/>
    </source>
</evidence>
<reference evidence="1 2" key="1">
    <citation type="submission" date="2018-10" db="EMBL/GenBank/DDBJ databases">
        <title>Natrarchaeobius chitinivorans gen. nov., sp. nov., and Natrarchaeobius haloalkaliphilus sp. nov., alkaliphilic, chitin-utilizing haloarchaea from hypersaline alkaline lakes.</title>
        <authorList>
            <person name="Sorokin D.Y."/>
            <person name="Elcheninov A.G."/>
            <person name="Kostrikina N.A."/>
            <person name="Bale N.J."/>
            <person name="Sinninghe Damste J.S."/>
            <person name="Khijniak T.V."/>
            <person name="Kublanov I.V."/>
            <person name="Toshchakov S.V."/>
        </authorList>
    </citation>
    <scope>NUCLEOTIDE SEQUENCE [LARGE SCALE GENOMIC DNA]</scope>
    <source>
        <strain evidence="1 2">AArcht4T</strain>
    </source>
</reference>
<proteinExistence type="predicted"/>
<keyword evidence="2" id="KW-1185">Reference proteome</keyword>
<comment type="caution">
    <text evidence="1">The sequence shown here is derived from an EMBL/GenBank/DDBJ whole genome shotgun (WGS) entry which is preliminary data.</text>
</comment>
<dbReference type="AlphaFoldDB" id="A0A3N6PDV9"/>
<dbReference type="EMBL" id="REGA01000001">
    <property type="protein sequence ID" value="RQG97909.1"/>
    <property type="molecule type" value="Genomic_DNA"/>
</dbReference>
<evidence type="ECO:0000313" key="1">
    <source>
        <dbReference type="EMBL" id="RQG97909.1"/>
    </source>
</evidence>